<dbReference type="GO" id="GO:0006893">
    <property type="term" value="P:Golgi to plasma membrane transport"/>
    <property type="evidence" value="ECO:0007669"/>
    <property type="project" value="TreeGrafter"/>
</dbReference>
<name>A0A6G0ZNX2_APHCR</name>
<comment type="similarity">
    <text evidence="1">Belongs to the WD repeat L(2)GL family.</text>
</comment>
<keyword evidence="3" id="KW-0853">WD repeat</keyword>
<evidence type="ECO:0000313" key="7">
    <source>
        <dbReference type="Proteomes" id="UP000478052"/>
    </source>
</evidence>
<dbReference type="Proteomes" id="UP000478052">
    <property type="component" value="Unassembled WGS sequence"/>
</dbReference>
<evidence type="ECO:0000256" key="3">
    <source>
        <dbReference type="PROSITE-ProRule" id="PRU00221"/>
    </source>
</evidence>
<feature type="region of interest" description="Disordered" evidence="4">
    <location>
        <begin position="406"/>
        <end position="427"/>
    </location>
</feature>
<evidence type="ECO:0000259" key="5">
    <source>
        <dbReference type="Pfam" id="PF08366"/>
    </source>
</evidence>
<dbReference type="InterPro" id="IPR036322">
    <property type="entry name" value="WD40_repeat_dom_sf"/>
</dbReference>
<evidence type="ECO:0000256" key="2">
    <source>
        <dbReference type="ARBA" id="ARBA00022483"/>
    </source>
</evidence>
<dbReference type="SMART" id="SM00320">
    <property type="entry name" value="WD40"/>
    <property type="match status" value="3"/>
</dbReference>
<feature type="compositionally biased region" description="Basic residues" evidence="4">
    <location>
        <begin position="625"/>
        <end position="640"/>
    </location>
</feature>
<dbReference type="EMBL" id="VUJU01000116">
    <property type="protein sequence ID" value="KAF0772932.1"/>
    <property type="molecule type" value="Genomic_DNA"/>
</dbReference>
<dbReference type="GO" id="GO:0005886">
    <property type="term" value="C:plasma membrane"/>
    <property type="evidence" value="ECO:0007669"/>
    <property type="project" value="TreeGrafter"/>
</dbReference>
<evidence type="ECO:0000256" key="1">
    <source>
        <dbReference type="ARBA" id="ARBA00008070"/>
    </source>
</evidence>
<feature type="repeat" description="WD" evidence="3">
    <location>
        <begin position="303"/>
        <end position="328"/>
    </location>
</feature>
<comment type="caution">
    <text evidence="6">The sequence shown here is derived from an EMBL/GenBank/DDBJ whole genome shotgun (WGS) entry which is preliminary data.</text>
</comment>
<dbReference type="Pfam" id="PF08366">
    <property type="entry name" value="LLGL"/>
    <property type="match status" value="1"/>
</dbReference>
<feature type="compositionally biased region" description="Polar residues" evidence="4">
    <location>
        <begin position="649"/>
        <end position="664"/>
    </location>
</feature>
<sequence length="806" mass="87828">MARTRPTHPGPIVHLSDNPADSSKLLIGFETGLMVLWDLKTKKPECRWQWGDSLKSIDWHFEGKQFTCSHNDGSLTTWNVKPSSKPANIIYPHAKNKTESCKPIQKVEWKSSKSGESYLIFSGGLTADTAGRVPSITIMHGKTTTVLEMDHNIVDFVTLCESPYNSEPNPTHDYHFIIFTFKRITLTVYLPHCLGLISYKSLIVSVFVMLDVQEPYAVAVLMQNDLVLIDLLSSGYPCFENPHPMDIHESPVSCVHYIADCPSDLIPAFYSVGSRSASKRTGYSENKWPIAGGEWSPTSCSYNEIILTGHTDGSVRFWDASAGSLQVLYKLKTAKVFEKARSKSPEGGDEDQFSVQLLSFCPESRKLAVAGISSYVVLFKFRKLESTFETTSKALEIPIYSESLDEAAESSPEEAPSKPPGASDDSTALVKVRTGPQKKPPGFQACLACVTPSINGEPPGQITALTINSSYGLLAYGLDNGIVIVDFIQKCVLLNISTADMYGSADPYQRAPRSPKRTTALSETSDGERCRSPSIDQGLEDEAEELEELSKLALSPVGVYSTQVSPNPANSDWLDDATERAEEALVLIPAAAPEPEEPAEPGEPPPQPAVSASSEPATPAPVKGNGRRTSHSWRGLKKQLSRVDLRLKNTFNATPAKSKGSTFYGSGGGEQPETDEVGNVGTVSATTTTTTTTTGLPQIITETDGQDHRPEGSGAQSTAGDQSAAATRPTELKLFDRDGKPIKPPRSTKEHRKRTSLDKQGNLTTGSSRDARLLSVPNIKYSQRDPRHNRSNNQAFINLIKRLSKC</sequence>
<dbReference type="PANTHER" id="PTHR10241">
    <property type="entry name" value="LETHAL 2 GIANT LARVAE PROTEIN"/>
    <property type="match status" value="1"/>
</dbReference>
<dbReference type="GO" id="GO:0005096">
    <property type="term" value="F:GTPase activator activity"/>
    <property type="evidence" value="ECO:0007669"/>
    <property type="project" value="TreeGrafter"/>
</dbReference>
<organism evidence="6 7">
    <name type="scientific">Aphis craccivora</name>
    <name type="common">Cowpea aphid</name>
    <dbReference type="NCBI Taxonomy" id="307492"/>
    <lineage>
        <taxon>Eukaryota</taxon>
        <taxon>Metazoa</taxon>
        <taxon>Ecdysozoa</taxon>
        <taxon>Arthropoda</taxon>
        <taxon>Hexapoda</taxon>
        <taxon>Insecta</taxon>
        <taxon>Pterygota</taxon>
        <taxon>Neoptera</taxon>
        <taxon>Paraneoptera</taxon>
        <taxon>Hemiptera</taxon>
        <taxon>Sternorrhyncha</taxon>
        <taxon>Aphidomorpha</taxon>
        <taxon>Aphidoidea</taxon>
        <taxon>Aphididae</taxon>
        <taxon>Aphidini</taxon>
        <taxon>Aphis</taxon>
        <taxon>Aphis</taxon>
    </lineage>
</organism>
<feature type="region of interest" description="Disordered" evidence="4">
    <location>
        <begin position="503"/>
        <end position="534"/>
    </location>
</feature>
<dbReference type="GO" id="GO:0045159">
    <property type="term" value="F:myosin II binding"/>
    <property type="evidence" value="ECO:0007669"/>
    <property type="project" value="TreeGrafter"/>
</dbReference>
<dbReference type="GO" id="GO:0006887">
    <property type="term" value="P:exocytosis"/>
    <property type="evidence" value="ECO:0007669"/>
    <property type="project" value="UniProtKB-KW"/>
</dbReference>
<dbReference type="GO" id="GO:0031201">
    <property type="term" value="C:SNARE complex"/>
    <property type="evidence" value="ECO:0007669"/>
    <property type="project" value="TreeGrafter"/>
</dbReference>
<feature type="region of interest" description="Disordered" evidence="4">
    <location>
        <begin position="594"/>
        <end position="793"/>
    </location>
</feature>
<dbReference type="GO" id="GO:0019905">
    <property type="term" value="F:syntaxin binding"/>
    <property type="evidence" value="ECO:0007669"/>
    <property type="project" value="TreeGrafter"/>
</dbReference>
<protein>
    <submittedName>
        <fullName evidence="6">Syntaxin-binding protein 5 isoform X2</fullName>
    </submittedName>
</protein>
<feature type="domain" description="Lethal giant larvae homologue 2" evidence="5">
    <location>
        <begin position="94"/>
        <end position="167"/>
    </location>
</feature>
<dbReference type="InterPro" id="IPR015943">
    <property type="entry name" value="WD40/YVTN_repeat-like_dom_sf"/>
</dbReference>
<feature type="compositionally biased region" description="Basic and acidic residues" evidence="4">
    <location>
        <begin position="730"/>
        <end position="741"/>
    </location>
</feature>
<reference evidence="6 7" key="1">
    <citation type="submission" date="2019-08" db="EMBL/GenBank/DDBJ databases">
        <title>Whole genome of Aphis craccivora.</title>
        <authorList>
            <person name="Voronova N.V."/>
            <person name="Shulinski R.S."/>
            <person name="Bandarenka Y.V."/>
            <person name="Zhorov D.G."/>
            <person name="Warner D."/>
        </authorList>
    </citation>
    <scope>NUCLEOTIDE SEQUENCE [LARGE SCALE GENOMIC DNA]</scope>
    <source>
        <strain evidence="6">180601</strain>
        <tissue evidence="6">Whole Body</tissue>
    </source>
</reference>
<evidence type="ECO:0000313" key="6">
    <source>
        <dbReference type="EMBL" id="KAF0772932.1"/>
    </source>
</evidence>
<dbReference type="InterPro" id="IPR013577">
    <property type="entry name" value="LLGL2"/>
</dbReference>
<proteinExistence type="inferred from homology"/>
<feature type="compositionally biased region" description="Polar residues" evidence="4">
    <location>
        <begin position="758"/>
        <end position="768"/>
    </location>
</feature>
<gene>
    <name evidence="6" type="ORF">FWK35_00004248</name>
</gene>
<dbReference type="InterPro" id="IPR001680">
    <property type="entry name" value="WD40_rpt"/>
</dbReference>
<keyword evidence="7" id="KW-1185">Reference proteome</keyword>
<dbReference type="SUPFAM" id="SSF50978">
    <property type="entry name" value="WD40 repeat-like"/>
    <property type="match status" value="1"/>
</dbReference>
<dbReference type="AlphaFoldDB" id="A0A6G0ZNX2"/>
<keyword evidence="2" id="KW-0268">Exocytosis</keyword>
<evidence type="ECO:0000256" key="4">
    <source>
        <dbReference type="SAM" id="MobiDB-lite"/>
    </source>
</evidence>
<accession>A0A6G0ZNX2</accession>
<feature type="compositionally biased region" description="Polar residues" evidence="4">
    <location>
        <begin position="714"/>
        <end position="725"/>
    </location>
</feature>
<dbReference type="OrthoDB" id="19944at2759"/>
<dbReference type="Gene3D" id="2.130.10.10">
    <property type="entry name" value="YVTN repeat-like/Quinoprotein amine dehydrogenase"/>
    <property type="match status" value="2"/>
</dbReference>
<dbReference type="PANTHER" id="PTHR10241:SF25">
    <property type="entry name" value="TOMOSYN, ISOFORM C"/>
    <property type="match status" value="1"/>
</dbReference>
<dbReference type="PROSITE" id="PS50082">
    <property type="entry name" value="WD_REPEATS_2"/>
    <property type="match status" value="1"/>
</dbReference>